<accession>A0A8S1U0P2</accession>
<evidence type="ECO:0000256" key="4">
    <source>
        <dbReference type="ARBA" id="ARBA00023242"/>
    </source>
</evidence>
<comment type="subcellular location">
    <subcellularLocation>
        <location evidence="1">Nucleus</location>
    </subcellularLocation>
</comment>
<dbReference type="Pfam" id="PF24140">
    <property type="entry name" value="TPR_TNPO3_IPO13_3rd"/>
    <property type="match status" value="1"/>
</dbReference>
<dbReference type="AlphaFoldDB" id="A0A8S1U0P2"/>
<dbReference type="GO" id="GO:0005737">
    <property type="term" value="C:cytoplasm"/>
    <property type="evidence" value="ECO:0007669"/>
    <property type="project" value="TreeGrafter"/>
</dbReference>
<keyword evidence="4" id="KW-0539">Nucleus</keyword>
<evidence type="ECO:0000313" key="5">
    <source>
        <dbReference type="EMBL" id="CAD8157277.1"/>
    </source>
</evidence>
<dbReference type="OrthoDB" id="435593at2759"/>
<protein>
    <recommendedName>
        <fullName evidence="7">Exportin-1/Importin-beta-like domain-containing protein</fullName>
    </recommendedName>
</protein>
<evidence type="ECO:0000256" key="1">
    <source>
        <dbReference type="ARBA" id="ARBA00004123"/>
    </source>
</evidence>
<gene>
    <name evidence="5" type="ORF">PPENT_87.1.T0300071</name>
</gene>
<keyword evidence="3" id="KW-0653">Protein transport</keyword>
<dbReference type="PANTHER" id="PTHR12363:SF33">
    <property type="entry name" value="IMPORTIN-13"/>
    <property type="match status" value="1"/>
</dbReference>
<keyword evidence="6" id="KW-1185">Reference proteome</keyword>
<evidence type="ECO:0000313" key="6">
    <source>
        <dbReference type="Proteomes" id="UP000689195"/>
    </source>
</evidence>
<dbReference type="GO" id="GO:0005634">
    <property type="term" value="C:nucleus"/>
    <property type="evidence" value="ECO:0007669"/>
    <property type="project" value="UniProtKB-SubCell"/>
</dbReference>
<reference evidence="5" key="1">
    <citation type="submission" date="2021-01" db="EMBL/GenBank/DDBJ databases">
        <authorList>
            <consortium name="Genoscope - CEA"/>
            <person name="William W."/>
        </authorList>
    </citation>
    <scope>NUCLEOTIDE SEQUENCE</scope>
</reference>
<dbReference type="Proteomes" id="UP000689195">
    <property type="component" value="Unassembled WGS sequence"/>
</dbReference>
<proteinExistence type="predicted"/>
<dbReference type="GO" id="GO:0006606">
    <property type="term" value="P:protein import into nucleus"/>
    <property type="evidence" value="ECO:0007669"/>
    <property type="project" value="TreeGrafter"/>
</dbReference>
<dbReference type="PANTHER" id="PTHR12363">
    <property type="entry name" value="TRANSPORTIN 3 AND IMPORTIN 13"/>
    <property type="match status" value="1"/>
</dbReference>
<comment type="caution">
    <text evidence="5">The sequence shown here is derived from an EMBL/GenBank/DDBJ whole genome shotgun (WGS) entry which is preliminary data.</text>
</comment>
<dbReference type="InterPro" id="IPR057942">
    <property type="entry name" value="TPR_TNPO3_IPO13_3rd"/>
</dbReference>
<evidence type="ECO:0000256" key="2">
    <source>
        <dbReference type="ARBA" id="ARBA00022448"/>
    </source>
</evidence>
<organism evidence="5 6">
    <name type="scientific">Paramecium pentaurelia</name>
    <dbReference type="NCBI Taxonomy" id="43138"/>
    <lineage>
        <taxon>Eukaryota</taxon>
        <taxon>Sar</taxon>
        <taxon>Alveolata</taxon>
        <taxon>Ciliophora</taxon>
        <taxon>Intramacronucleata</taxon>
        <taxon>Oligohymenophorea</taxon>
        <taxon>Peniculida</taxon>
        <taxon>Parameciidae</taxon>
        <taxon>Paramecium</taxon>
    </lineage>
</organism>
<keyword evidence="2" id="KW-0813">Transport</keyword>
<dbReference type="EMBL" id="CAJJDO010000030">
    <property type="protein sequence ID" value="CAD8157277.1"/>
    <property type="molecule type" value="Genomic_DNA"/>
</dbReference>
<evidence type="ECO:0008006" key="7">
    <source>
        <dbReference type="Google" id="ProtNLM"/>
    </source>
</evidence>
<evidence type="ECO:0000256" key="3">
    <source>
        <dbReference type="ARBA" id="ARBA00022927"/>
    </source>
</evidence>
<name>A0A8S1U0P2_9CILI</name>
<sequence>MININYQLTKMFSTQEFIQQYQNLANADKTISHQANQYILKLQQSNEAFRIAKELLDQPNIQQEYQFIACQMIYRRLKEECNISIQPYLLELLARPLPSVALNQICSSLAVIIVGNRSLWGGILQELIQLMKAKMSIGVEILTQIAIQGKEWYKKSEQLRMQQEFITQENTLSEIFLNLLWVQDLSIFNQTVYCIECWVQFSFNIFKDLKLIQQILNLIHQTISTNATEYSDKLFALLNEGVIFSQYNRQQNVNQIDSEVLQNLNLILEFIIKIYSPQISKGYASFATKFICDFYAIVFNQKYEQAVFNLMSNIVSIPSRKIAFQTFEFWSQMREYNKLQGFGLNILQTMIDKCRMKTIKLTKEFLLGEPEEEDTDYNVKYYEGGQHFISTSDFREHSKDIFYSIYKSAEITMQQDQYFQIVLTNLVISSPDSQMQIIQSESALFSLCSIIDEADIQINNQLILQIIQFILSLPVHSNFDIIVKTSLQMFSEFTNQLQLNNEILLQITQYFFKYMLHPLLGPLAGVAFEQICNLSTLNNIQLISESVKFLELHFSEFINQSQISNYIEGIIKLCYRLYEQGSPDCLIQLFNFANHQFQQVKNAQISEKEFNYNNTLVITILQWMNLNAKQNDQIKQLLDLLSQSIFEPLIVVLQGQLNFTFYDEIFKLIRIILKVSNYQNQQQVIHLLQISYQIFYSDPIQKHNWLQLITQAIGRSTDHQFIAQWAKINDYQIHLFCIEQFNCWKDPDLMKVYVEYVKECIRCCQQVLFESPYLQKIIDIICDAFLTLNSYEMQREILHFFKTLFQCLDKNQEYFNPLVVKIIQTLFMSISDINPAIVFQIVQILMLILYKQVNPNELEELIYQTLQKSWGKDKPIQKVKLISQAIISYLLKSEQGEINRNLKLLLENLRPMSEEEINYMQLELVIKRK</sequence>
<dbReference type="InterPro" id="IPR051345">
    <property type="entry name" value="Importin_beta-like_NTR"/>
</dbReference>